<dbReference type="NCBIfam" id="TIGR00877">
    <property type="entry name" value="purD"/>
    <property type="match status" value="1"/>
</dbReference>
<dbReference type="GO" id="GO:0009113">
    <property type="term" value="P:purine nucleobase biosynthetic process"/>
    <property type="evidence" value="ECO:0007669"/>
    <property type="project" value="InterPro"/>
</dbReference>
<evidence type="ECO:0000256" key="9">
    <source>
        <dbReference type="ARBA" id="ARBA00042864"/>
    </source>
</evidence>
<dbReference type="Pfam" id="PF01071">
    <property type="entry name" value="GARS_A"/>
    <property type="match status" value="1"/>
</dbReference>
<dbReference type="Pfam" id="PF02843">
    <property type="entry name" value="GARS_C"/>
    <property type="match status" value="1"/>
</dbReference>
<dbReference type="Pfam" id="PF02844">
    <property type="entry name" value="GARS_N"/>
    <property type="match status" value="1"/>
</dbReference>
<dbReference type="InterPro" id="IPR020562">
    <property type="entry name" value="PRibGlycinamide_synth_N"/>
</dbReference>
<accession>A0A381TYE1</accession>
<feature type="region of interest" description="Disordered" evidence="10">
    <location>
        <begin position="203"/>
        <end position="224"/>
    </location>
</feature>
<evidence type="ECO:0000256" key="6">
    <source>
        <dbReference type="ARBA" id="ARBA00022840"/>
    </source>
</evidence>
<protein>
    <recommendedName>
        <fullName evidence="2">phosphoribosylamine--glycine ligase</fullName>
        <ecNumber evidence="2">6.3.4.13</ecNumber>
    </recommendedName>
    <alternativeName>
        <fullName evidence="8">Glycinamide ribonucleotide synthetase</fullName>
    </alternativeName>
    <alternativeName>
        <fullName evidence="9">Phosphoribosylglycinamide synthetase</fullName>
    </alternativeName>
</protein>
<name>A0A381TYE1_9ZZZZ</name>
<dbReference type="PANTHER" id="PTHR43472:SF1">
    <property type="entry name" value="PHOSPHORIBOSYLAMINE--GLYCINE LIGASE, CHLOROPLASTIC"/>
    <property type="match status" value="1"/>
</dbReference>
<evidence type="ECO:0000256" key="7">
    <source>
        <dbReference type="ARBA" id="ARBA00038345"/>
    </source>
</evidence>
<proteinExistence type="inferred from homology"/>
<evidence type="ECO:0000256" key="1">
    <source>
        <dbReference type="ARBA" id="ARBA00005174"/>
    </source>
</evidence>
<dbReference type="Gene3D" id="3.30.470.20">
    <property type="entry name" value="ATP-grasp fold, B domain"/>
    <property type="match status" value="1"/>
</dbReference>
<dbReference type="InterPro" id="IPR013815">
    <property type="entry name" value="ATP_grasp_subdomain_1"/>
</dbReference>
<evidence type="ECO:0000256" key="8">
    <source>
        <dbReference type="ARBA" id="ARBA00042242"/>
    </source>
</evidence>
<dbReference type="SMART" id="SM01210">
    <property type="entry name" value="GARS_C"/>
    <property type="match status" value="1"/>
</dbReference>
<dbReference type="GO" id="GO:0006189">
    <property type="term" value="P:'de novo' IMP biosynthetic process"/>
    <property type="evidence" value="ECO:0007669"/>
    <property type="project" value="UniProtKB-UniPathway"/>
</dbReference>
<dbReference type="SUPFAM" id="SSF56059">
    <property type="entry name" value="Glutathione synthetase ATP-binding domain-like"/>
    <property type="match status" value="1"/>
</dbReference>
<dbReference type="PANTHER" id="PTHR43472">
    <property type="entry name" value="PHOSPHORIBOSYLAMINE--GLYCINE LIGASE"/>
    <property type="match status" value="1"/>
</dbReference>
<evidence type="ECO:0000256" key="2">
    <source>
        <dbReference type="ARBA" id="ARBA00013255"/>
    </source>
</evidence>
<dbReference type="UniPathway" id="UPA00074">
    <property type="reaction ID" value="UER00125"/>
</dbReference>
<keyword evidence="5" id="KW-0658">Purine biosynthesis</keyword>
<reference evidence="12" key="1">
    <citation type="submission" date="2018-05" db="EMBL/GenBank/DDBJ databases">
        <authorList>
            <person name="Lanie J.A."/>
            <person name="Ng W.-L."/>
            <person name="Kazmierczak K.M."/>
            <person name="Andrzejewski T.M."/>
            <person name="Davidsen T.M."/>
            <person name="Wayne K.J."/>
            <person name="Tettelin H."/>
            <person name="Glass J.I."/>
            <person name="Rusch D."/>
            <person name="Podicherti R."/>
            <person name="Tsui H.-C.T."/>
            <person name="Winkler M.E."/>
        </authorList>
    </citation>
    <scope>NUCLEOTIDE SEQUENCE</scope>
</reference>
<dbReference type="EMBL" id="UINC01005393">
    <property type="protein sequence ID" value="SVA21046.1"/>
    <property type="molecule type" value="Genomic_DNA"/>
</dbReference>
<dbReference type="PROSITE" id="PS00184">
    <property type="entry name" value="GARS"/>
    <property type="match status" value="1"/>
</dbReference>
<dbReference type="Gene3D" id="3.40.50.20">
    <property type="match status" value="1"/>
</dbReference>
<evidence type="ECO:0000313" key="12">
    <source>
        <dbReference type="EMBL" id="SVA21046.1"/>
    </source>
</evidence>
<dbReference type="PROSITE" id="PS50975">
    <property type="entry name" value="ATP_GRASP"/>
    <property type="match status" value="1"/>
</dbReference>
<dbReference type="HAMAP" id="MF_00138">
    <property type="entry name" value="GARS"/>
    <property type="match status" value="1"/>
</dbReference>
<comment type="similarity">
    <text evidence="7">Belongs to the GARS family.</text>
</comment>
<dbReference type="InterPro" id="IPR020560">
    <property type="entry name" value="PRibGlycinamide_synth_C-dom"/>
</dbReference>
<dbReference type="InterPro" id="IPR037123">
    <property type="entry name" value="PRibGlycinamide_synth_C_sf"/>
</dbReference>
<sequence>MTVLVVGGGGREHALGIGLATSDSVASVHTAPGNAGTAMIGTNHAISASDIEGLISLAEELDAGLVVVGPEAPLVDGLADSLRAKGIPCFGPHSEGARLEGSKLHAKRLMQSLGVPTGGCVVVDSVDEIDTALDSFEPPWVVKRDVLAAGKGVTVTSERRQAAEALSFGLESDGFVLLEEHLSGEEASVLVMMDESGYVCLPPSQDHKRAGEGDTGSNTGGMGAYAPAPVATPAVLQRVVDEVVVPMHHHLRNQETPYRGCLYLGLMISSEGAPGIIEFNVRFGDPETQVTVPLISSDLAELLLACAEGRVSETEVEFHTHSAATVVLASEGYPASSAIGRVISGSEVSLEEGEISGFVHYAGACFDEGGNLVSSGGRVLAATGVAPDLRSAVGAAYEVMESIQLEGSHYRSDIAYRAL</sequence>
<organism evidence="12">
    <name type="scientific">marine metagenome</name>
    <dbReference type="NCBI Taxonomy" id="408172"/>
    <lineage>
        <taxon>unclassified sequences</taxon>
        <taxon>metagenomes</taxon>
        <taxon>ecological metagenomes</taxon>
    </lineage>
</organism>
<evidence type="ECO:0000256" key="4">
    <source>
        <dbReference type="ARBA" id="ARBA00022741"/>
    </source>
</evidence>
<evidence type="ECO:0000256" key="5">
    <source>
        <dbReference type="ARBA" id="ARBA00022755"/>
    </source>
</evidence>
<keyword evidence="4" id="KW-0547">Nucleotide-binding</keyword>
<dbReference type="Gene3D" id="3.30.1490.20">
    <property type="entry name" value="ATP-grasp fold, A domain"/>
    <property type="match status" value="1"/>
</dbReference>
<dbReference type="InterPro" id="IPR020559">
    <property type="entry name" value="PRibGlycinamide_synth_CS"/>
</dbReference>
<dbReference type="InterPro" id="IPR011054">
    <property type="entry name" value="Rudment_hybrid_motif"/>
</dbReference>
<dbReference type="InterPro" id="IPR011761">
    <property type="entry name" value="ATP-grasp"/>
</dbReference>
<keyword evidence="3" id="KW-0436">Ligase</keyword>
<evidence type="ECO:0000256" key="3">
    <source>
        <dbReference type="ARBA" id="ARBA00022598"/>
    </source>
</evidence>
<keyword evidence="6" id="KW-0067">ATP-binding</keyword>
<dbReference type="InterPro" id="IPR020561">
    <property type="entry name" value="PRibGlycinamid_synth_ATP-grasp"/>
</dbReference>
<dbReference type="GO" id="GO:0004637">
    <property type="term" value="F:phosphoribosylamine-glycine ligase activity"/>
    <property type="evidence" value="ECO:0007669"/>
    <property type="project" value="UniProtKB-EC"/>
</dbReference>
<dbReference type="SUPFAM" id="SSF51246">
    <property type="entry name" value="Rudiment single hybrid motif"/>
    <property type="match status" value="1"/>
</dbReference>
<dbReference type="Gene3D" id="3.90.600.10">
    <property type="entry name" value="Phosphoribosylglycinamide synthetase, C-terminal domain"/>
    <property type="match status" value="1"/>
</dbReference>
<dbReference type="SUPFAM" id="SSF52440">
    <property type="entry name" value="PreATP-grasp domain"/>
    <property type="match status" value="1"/>
</dbReference>
<dbReference type="SMART" id="SM01209">
    <property type="entry name" value="GARS_A"/>
    <property type="match status" value="1"/>
</dbReference>
<evidence type="ECO:0000259" key="11">
    <source>
        <dbReference type="PROSITE" id="PS50975"/>
    </source>
</evidence>
<dbReference type="InterPro" id="IPR016185">
    <property type="entry name" value="PreATP-grasp_dom_sf"/>
</dbReference>
<dbReference type="InterPro" id="IPR000115">
    <property type="entry name" value="PRibGlycinamide_synth"/>
</dbReference>
<comment type="pathway">
    <text evidence="1">Purine metabolism; IMP biosynthesis via de novo pathway; N(1)-(5-phospho-D-ribosyl)glycinamide from 5-phospho-alpha-D-ribose 1-diphosphate: step 2/2.</text>
</comment>
<dbReference type="AlphaFoldDB" id="A0A381TYE1"/>
<dbReference type="GO" id="GO:0046872">
    <property type="term" value="F:metal ion binding"/>
    <property type="evidence" value="ECO:0007669"/>
    <property type="project" value="InterPro"/>
</dbReference>
<gene>
    <name evidence="12" type="ORF">METZ01_LOCUS73900</name>
</gene>
<feature type="domain" description="ATP-grasp" evidence="11">
    <location>
        <begin position="107"/>
        <end position="308"/>
    </location>
</feature>
<dbReference type="EC" id="6.3.4.13" evidence="2"/>
<evidence type="ECO:0000256" key="10">
    <source>
        <dbReference type="SAM" id="MobiDB-lite"/>
    </source>
</evidence>
<dbReference type="GO" id="GO:0005524">
    <property type="term" value="F:ATP binding"/>
    <property type="evidence" value="ECO:0007669"/>
    <property type="project" value="UniProtKB-KW"/>
</dbReference>